<dbReference type="InterPro" id="IPR042216">
    <property type="entry name" value="MitoNEET_CISD"/>
</dbReference>
<reference evidence="2 3" key="1">
    <citation type="submission" date="2024-09" db="EMBL/GenBank/DDBJ databases">
        <authorList>
            <person name="Sun Q."/>
            <person name="Mori K."/>
        </authorList>
    </citation>
    <scope>NUCLEOTIDE SEQUENCE [LARGE SCALE GENOMIC DNA]</scope>
    <source>
        <strain evidence="2 3">CCM 7228</strain>
    </source>
</reference>
<dbReference type="Pfam" id="PF08818">
    <property type="entry name" value="DUF1801"/>
    <property type="match status" value="1"/>
</dbReference>
<dbReference type="SUPFAM" id="SSF159888">
    <property type="entry name" value="YdhG-like"/>
    <property type="match status" value="1"/>
</dbReference>
<gene>
    <name evidence="2" type="ORF">ACFFIX_16210</name>
</gene>
<dbReference type="EMBL" id="JBHLVO010000015">
    <property type="protein sequence ID" value="MFC0272971.1"/>
    <property type="molecule type" value="Genomic_DNA"/>
</dbReference>
<keyword evidence="3" id="KW-1185">Reference proteome</keyword>
<evidence type="ECO:0000313" key="3">
    <source>
        <dbReference type="Proteomes" id="UP001589854"/>
    </source>
</evidence>
<comment type="caution">
    <text evidence="2">The sequence shown here is derived from an EMBL/GenBank/DDBJ whole genome shotgun (WGS) entry which is preliminary data.</text>
</comment>
<evidence type="ECO:0000313" key="2">
    <source>
        <dbReference type="EMBL" id="MFC0272971.1"/>
    </source>
</evidence>
<dbReference type="InterPro" id="IPR014922">
    <property type="entry name" value="YdhG-like"/>
</dbReference>
<accession>A0ABV6GH26</accession>
<proteinExistence type="predicted"/>
<dbReference type="InterPro" id="IPR016786">
    <property type="entry name" value="YdeI_bac"/>
</dbReference>
<organism evidence="2 3">
    <name type="scientific">Metabacillus herbersteinensis</name>
    <dbReference type="NCBI Taxonomy" id="283816"/>
    <lineage>
        <taxon>Bacteria</taxon>
        <taxon>Bacillati</taxon>
        <taxon>Bacillota</taxon>
        <taxon>Bacilli</taxon>
        <taxon>Bacillales</taxon>
        <taxon>Bacillaceae</taxon>
        <taxon>Metabacillus</taxon>
    </lineage>
</organism>
<dbReference type="Gene3D" id="3.40.5.90">
    <property type="entry name" value="CDGSH iron-sulfur domain, mitoNEET-type"/>
    <property type="match status" value="1"/>
</dbReference>
<dbReference type="Proteomes" id="UP001589854">
    <property type="component" value="Unassembled WGS sequence"/>
</dbReference>
<feature type="domain" description="YdhG-like" evidence="1">
    <location>
        <begin position="20"/>
        <end position="117"/>
    </location>
</feature>
<dbReference type="Pfam" id="PF13376">
    <property type="entry name" value="OmdA"/>
    <property type="match status" value="1"/>
</dbReference>
<sequence length="217" mass="25351">MTNSRMNPKVDEFLSKAKKWKEEYEKLRNIVLDCELTEEFKWMHPCYTFEKKNIVLIHGFKEYCALLFHKGTLLQDAHGILIQQTENVQAARQIRFTNVQEIVEMETILKAYIYEAIEVEKAGLDVNFKKNEEYIIPEELQNKFDEIPTLKTAFKSLTPGRQRAYILYFSGPKQSKTRESRVEKYMQQILGGKGLKDCTCGLSQKQPSCDGSHKNIR</sequence>
<dbReference type="Gene3D" id="3.90.1150.200">
    <property type="match status" value="1"/>
</dbReference>
<dbReference type="PIRSF" id="PIRSF021308">
    <property type="entry name" value="UCP021308"/>
    <property type="match status" value="1"/>
</dbReference>
<evidence type="ECO:0000259" key="1">
    <source>
        <dbReference type="Pfam" id="PF08818"/>
    </source>
</evidence>
<name>A0ABV6GH26_9BACI</name>
<protein>
    <submittedName>
        <fullName evidence="2">DUF1801 domain-containing protein</fullName>
    </submittedName>
</protein>
<dbReference type="RefSeq" id="WP_378935819.1">
    <property type="nucleotide sequence ID" value="NZ_JBHLVO010000015.1"/>
</dbReference>